<dbReference type="STRING" id="348780.NP_0152A"/>
<dbReference type="RefSeq" id="WP_011321806.1">
    <property type="nucleotide sequence ID" value="NC_007426.1"/>
</dbReference>
<sequence>MSRGQANLPALAIALLVLTTVAVLAVTIADASVRGAERNAADRAVATATADRLVAADSAATVRGNVLNGSLDADSVAASLPPDVDARVALDGEAVYERGDPTGGETARRIVLVADQQAVEVEPPFEFRSVTLPRRSPRATLDIEPSADIETVRANDRVVLYEPGGLDGTYEVPLSRYETTTLRVDGFPDDGEVTVTYYPRQTQKALLEVTVNA</sequence>
<proteinExistence type="predicted"/>
<dbReference type="eggNOG" id="arCOG03933">
    <property type="taxonomic scope" value="Archaea"/>
</dbReference>
<keyword evidence="2" id="KW-1185">Reference proteome</keyword>
<name>A0A1U7ETE9_NATPD</name>
<organism evidence="1 2">
    <name type="scientific">Natronomonas pharaonis (strain ATCC 35678 / DSM 2160 / CIP 103997 / JCM 8858 / NBRC 14720 / NCIMB 2260 / Gabara)</name>
    <name type="common">Halobacterium pharaonis</name>
    <dbReference type="NCBI Taxonomy" id="348780"/>
    <lineage>
        <taxon>Archaea</taxon>
        <taxon>Methanobacteriati</taxon>
        <taxon>Methanobacteriota</taxon>
        <taxon>Stenosarchaea group</taxon>
        <taxon>Halobacteria</taxon>
        <taxon>Halobacteriales</taxon>
        <taxon>Natronomonadaceae</taxon>
        <taxon>Natronomonas</taxon>
    </lineage>
</organism>
<evidence type="ECO:0000313" key="2">
    <source>
        <dbReference type="Proteomes" id="UP000002698"/>
    </source>
</evidence>
<protein>
    <submittedName>
        <fullName evidence="1">Uncharacterized protein</fullName>
    </submittedName>
</protein>
<dbReference type="EnsemblBacteria" id="CAI48167">
    <property type="protein sequence ID" value="CAI48167"/>
    <property type="gene ID" value="NP_0152A"/>
</dbReference>
<dbReference type="Pfam" id="PF23924">
    <property type="entry name" value="DUF7263"/>
    <property type="match status" value="1"/>
</dbReference>
<dbReference type="HOGENOM" id="CLU_104483_0_0_2"/>
<dbReference type="EMBL" id="CR936257">
    <property type="protein sequence ID" value="CAI48167.1"/>
    <property type="molecule type" value="Genomic_DNA"/>
</dbReference>
<accession>A0A1U7ETE9</accession>
<dbReference type="InterPro" id="IPR055687">
    <property type="entry name" value="DUF7263"/>
</dbReference>
<dbReference type="OrthoDB" id="270259at2157"/>
<dbReference type="KEGG" id="nph:NP_0152A"/>
<gene>
    <name evidence="1" type="ordered locus">NP_0152A</name>
</gene>
<dbReference type="AlphaFoldDB" id="A0A1U7ETE9"/>
<evidence type="ECO:0000313" key="1">
    <source>
        <dbReference type="EMBL" id="CAI48167.1"/>
    </source>
</evidence>
<dbReference type="Proteomes" id="UP000002698">
    <property type="component" value="Chromosome"/>
</dbReference>
<dbReference type="GeneID" id="3700774"/>
<reference evidence="1 2" key="1">
    <citation type="journal article" date="2005" name="Genome Res.">
        <title>Living with two extremes: conclusions from the genome sequence of Natronomonas pharaonis.</title>
        <authorList>
            <person name="Falb M."/>
            <person name="Pfeiffer F."/>
            <person name="Palm P."/>
            <person name="Rodewald K."/>
            <person name="Hickmann V."/>
            <person name="Tittor J."/>
            <person name="Oesterhelt D."/>
        </authorList>
    </citation>
    <scope>NUCLEOTIDE SEQUENCE [LARGE SCALE GENOMIC DNA]</scope>
    <source>
        <strain evidence="2">ATCC 35678 / DSM 2160 / CIP 103997 / JCM 8858 / NBRC 14720 / NCIMB 2260 / Gabara</strain>
    </source>
</reference>